<dbReference type="SUPFAM" id="SSF56317">
    <property type="entry name" value="Carbon-nitrogen hydrolase"/>
    <property type="match status" value="1"/>
</dbReference>
<gene>
    <name evidence="3" type="ORF">LCGC14_2040630</name>
</gene>
<dbReference type="InterPro" id="IPR003010">
    <property type="entry name" value="C-N_Hydrolase"/>
</dbReference>
<dbReference type="InterPro" id="IPR050345">
    <property type="entry name" value="Aliph_Amidase/BUP"/>
</dbReference>
<dbReference type="InterPro" id="IPR036526">
    <property type="entry name" value="C-N_Hydrolase_sf"/>
</dbReference>
<dbReference type="PANTHER" id="PTHR43674">
    <property type="entry name" value="NITRILASE C965.09-RELATED"/>
    <property type="match status" value="1"/>
</dbReference>
<organism evidence="3">
    <name type="scientific">marine sediment metagenome</name>
    <dbReference type="NCBI Taxonomy" id="412755"/>
    <lineage>
        <taxon>unclassified sequences</taxon>
        <taxon>metagenomes</taxon>
        <taxon>ecological metagenomes</taxon>
    </lineage>
</organism>
<name>A0A0F9FEL6_9ZZZZ</name>
<dbReference type="PANTHER" id="PTHR43674:SF2">
    <property type="entry name" value="BETA-UREIDOPROPIONASE"/>
    <property type="match status" value="1"/>
</dbReference>
<sequence>MKVACIQPKIFQDKNKCYFEIEQILSCLLKKYSKLDILCLPERWVPVFRDLSENFQEERGEDYLFIKNLAKKHNIKILSGGIWELRTNSEKPIITCYFINEKGKEIGRQDKIHLYSSEKKQFEPGKELKLFKLDNSYNFAILICFDMAFFETPRLAVESGADILFSPTQIREDGMYNWDVYLKARALENRVPIVACNTFGIFYKRNFVGNSKIISFIGGNISPSKLKIVEGPVGSSGYVFDDIDVEFPRKLRRIRLNEIIAKNEILVKRIDNQ</sequence>
<keyword evidence="1" id="KW-0378">Hydrolase</keyword>
<reference evidence="3" key="1">
    <citation type="journal article" date="2015" name="Nature">
        <title>Complex archaea that bridge the gap between prokaryotes and eukaryotes.</title>
        <authorList>
            <person name="Spang A."/>
            <person name="Saw J.H."/>
            <person name="Jorgensen S.L."/>
            <person name="Zaremba-Niedzwiedzka K."/>
            <person name="Martijn J."/>
            <person name="Lind A.E."/>
            <person name="van Eijk R."/>
            <person name="Schleper C."/>
            <person name="Guy L."/>
            <person name="Ettema T.J."/>
        </authorList>
    </citation>
    <scope>NUCLEOTIDE SEQUENCE</scope>
</reference>
<proteinExistence type="predicted"/>
<dbReference type="AlphaFoldDB" id="A0A0F9FEL6"/>
<dbReference type="CDD" id="cd07197">
    <property type="entry name" value="nitrilase"/>
    <property type="match status" value="1"/>
</dbReference>
<dbReference type="GO" id="GO:0016811">
    <property type="term" value="F:hydrolase activity, acting on carbon-nitrogen (but not peptide) bonds, in linear amides"/>
    <property type="evidence" value="ECO:0007669"/>
    <property type="project" value="TreeGrafter"/>
</dbReference>
<dbReference type="PROSITE" id="PS50263">
    <property type="entry name" value="CN_HYDROLASE"/>
    <property type="match status" value="1"/>
</dbReference>
<comment type="caution">
    <text evidence="3">The sequence shown here is derived from an EMBL/GenBank/DDBJ whole genome shotgun (WGS) entry which is preliminary data.</text>
</comment>
<evidence type="ECO:0000313" key="3">
    <source>
        <dbReference type="EMBL" id="KKL76866.1"/>
    </source>
</evidence>
<accession>A0A0F9FEL6</accession>
<dbReference type="Pfam" id="PF00795">
    <property type="entry name" value="CN_hydrolase"/>
    <property type="match status" value="1"/>
</dbReference>
<protein>
    <recommendedName>
        <fullName evidence="2">CN hydrolase domain-containing protein</fullName>
    </recommendedName>
</protein>
<evidence type="ECO:0000259" key="2">
    <source>
        <dbReference type="PROSITE" id="PS50263"/>
    </source>
</evidence>
<dbReference type="Gene3D" id="3.60.110.10">
    <property type="entry name" value="Carbon-nitrogen hydrolase"/>
    <property type="match status" value="1"/>
</dbReference>
<dbReference type="EMBL" id="LAZR01023919">
    <property type="protein sequence ID" value="KKL76866.1"/>
    <property type="molecule type" value="Genomic_DNA"/>
</dbReference>
<feature type="domain" description="CN hydrolase" evidence="2">
    <location>
        <begin position="1"/>
        <end position="245"/>
    </location>
</feature>
<evidence type="ECO:0000256" key="1">
    <source>
        <dbReference type="ARBA" id="ARBA00022801"/>
    </source>
</evidence>